<protein>
    <recommendedName>
        <fullName evidence="2">Spore protein YkvP/CgeB glycosyl transferase-like domain-containing protein</fullName>
    </recommendedName>
</protein>
<dbReference type="InterPro" id="IPR055259">
    <property type="entry name" value="YkvP/CgeB_Glyco_trans-like"/>
</dbReference>
<comment type="caution">
    <text evidence="3">The sequence shown here is derived from an EMBL/GenBank/DDBJ whole genome shotgun (WGS) entry which is preliminary data.</text>
</comment>
<evidence type="ECO:0000259" key="2">
    <source>
        <dbReference type="Pfam" id="PF13524"/>
    </source>
</evidence>
<keyword evidence="1" id="KW-0472">Membrane</keyword>
<dbReference type="AlphaFoldDB" id="A0AAD7UED5"/>
<evidence type="ECO:0000313" key="4">
    <source>
        <dbReference type="Proteomes" id="UP001230188"/>
    </source>
</evidence>
<accession>A0AAD7UED5</accession>
<feature type="transmembrane region" description="Helical" evidence="1">
    <location>
        <begin position="6"/>
        <end position="27"/>
    </location>
</feature>
<proteinExistence type="predicted"/>
<gene>
    <name evidence="3" type="ORF">CTAYLR_003834</name>
</gene>
<dbReference type="SUPFAM" id="SSF53756">
    <property type="entry name" value="UDP-Glycosyltransferase/glycogen phosphorylase"/>
    <property type="match status" value="1"/>
</dbReference>
<keyword evidence="4" id="KW-1185">Reference proteome</keyword>
<dbReference type="Proteomes" id="UP001230188">
    <property type="component" value="Unassembled WGS sequence"/>
</dbReference>
<dbReference type="Pfam" id="PF13524">
    <property type="entry name" value="Glyco_trans_1_2"/>
    <property type="match status" value="1"/>
</dbReference>
<keyword evidence="1" id="KW-1133">Transmembrane helix</keyword>
<organism evidence="3 4">
    <name type="scientific">Chrysophaeum taylorii</name>
    <dbReference type="NCBI Taxonomy" id="2483200"/>
    <lineage>
        <taxon>Eukaryota</taxon>
        <taxon>Sar</taxon>
        <taxon>Stramenopiles</taxon>
        <taxon>Ochrophyta</taxon>
        <taxon>Pelagophyceae</taxon>
        <taxon>Pelagomonadales</taxon>
        <taxon>Pelagomonadaceae</taxon>
        <taxon>Chrysophaeum</taxon>
    </lineage>
</organism>
<keyword evidence="1" id="KW-0812">Transmembrane</keyword>
<evidence type="ECO:0000256" key="1">
    <source>
        <dbReference type="SAM" id="Phobius"/>
    </source>
</evidence>
<reference evidence="3" key="1">
    <citation type="submission" date="2023-01" db="EMBL/GenBank/DDBJ databases">
        <title>Metagenome sequencing of chrysophaentin producing Chrysophaeum taylorii.</title>
        <authorList>
            <person name="Davison J."/>
            <person name="Bewley C."/>
        </authorList>
    </citation>
    <scope>NUCLEOTIDE SEQUENCE</scope>
    <source>
        <strain evidence="3">NIES-1699</strain>
    </source>
</reference>
<sequence length="343" mass="38667">MRWRRLLLPLVVGLGSAVWVVLWRLLLSSYPKEEENKNSCDGGVWCLGVRAKVRICRRRVGVRVWSPEGSKGSVRLLHLLREGIEDHPMLFAGDEVVIWVPSHAPRPPVPAAIVLDERDSTAVAKPAYPGIAVFKRSVVKKEDGRFLGLVDNVWPFQYSISNAYVRAKEEKSKKVVDVACTLREGRGQYPLRGRVLAWTRRAMKRLNLSGVAGEVDSGSRTGFSDGYFEAMARAKIVVTANPGNWEGDFRTYEALASGALVFTDPLYAPMPAPFRNGTHWVVYDPHDEAQFNRLLEFYLKRDGERARIAARGRKHALRHHRAVSRIDWILASARPSLACDDHY</sequence>
<evidence type="ECO:0000313" key="3">
    <source>
        <dbReference type="EMBL" id="KAJ8603213.1"/>
    </source>
</evidence>
<name>A0AAD7UED5_9STRA</name>
<dbReference type="EMBL" id="JAQMWT010000359">
    <property type="protein sequence ID" value="KAJ8603213.1"/>
    <property type="molecule type" value="Genomic_DNA"/>
</dbReference>
<feature type="domain" description="Spore protein YkvP/CgeB glycosyl transferase-like" evidence="2">
    <location>
        <begin position="224"/>
        <end position="330"/>
    </location>
</feature>